<dbReference type="InterPro" id="IPR013766">
    <property type="entry name" value="Thioredoxin_domain"/>
</dbReference>
<dbReference type="VEuPathDB" id="AmoebaDB:DICPUDRAFT_82916"/>
<dbReference type="AlphaFoldDB" id="F0ZY05"/>
<dbReference type="InterPro" id="IPR036249">
    <property type="entry name" value="Thioredoxin-like_sf"/>
</dbReference>
<evidence type="ECO:0000313" key="2">
    <source>
        <dbReference type="EMBL" id="EGC31181.1"/>
    </source>
</evidence>
<protein>
    <recommendedName>
        <fullName evidence="1">Thioredoxin domain-containing protein</fullName>
    </recommendedName>
</protein>
<dbReference type="SUPFAM" id="SSF52833">
    <property type="entry name" value="Thioredoxin-like"/>
    <property type="match status" value="1"/>
</dbReference>
<sequence>MQQIRHYVTKVSKNTLYNSIKSNKKPILVNFVIGSDKKCQTLENMIDNEVNNNFVDIVSCDINYNHLLIKKYNIKKIPSTYGFSLGKLMRVSQNPNNLKNYMDLVSKIQYDHVYNILNNNMKNNIHNNNNNNLNYNNNPQTNNINLNALNSIDDKNSVSHFSNGIYFITTQ</sequence>
<dbReference type="KEGG" id="dpp:DICPUDRAFT_82916"/>
<organism evidence="2 3">
    <name type="scientific">Dictyostelium purpureum</name>
    <name type="common">Slime mold</name>
    <dbReference type="NCBI Taxonomy" id="5786"/>
    <lineage>
        <taxon>Eukaryota</taxon>
        <taxon>Amoebozoa</taxon>
        <taxon>Evosea</taxon>
        <taxon>Eumycetozoa</taxon>
        <taxon>Dictyostelia</taxon>
        <taxon>Dictyosteliales</taxon>
        <taxon>Dictyosteliaceae</taxon>
        <taxon>Dictyostelium</taxon>
    </lineage>
</organism>
<proteinExistence type="predicted"/>
<evidence type="ECO:0000259" key="1">
    <source>
        <dbReference type="Pfam" id="PF00085"/>
    </source>
</evidence>
<gene>
    <name evidence="2" type="ORF">DICPUDRAFT_82916</name>
</gene>
<feature type="domain" description="Thioredoxin" evidence="1">
    <location>
        <begin position="9"/>
        <end position="97"/>
    </location>
</feature>
<accession>F0ZY05</accession>
<evidence type="ECO:0000313" key="3">
    <source>
        <dbReference type="Proteomes" id="UP000001064"/>
    </source>
</evidence>
<dbReference type="EMBL" id="GL871271">
    <property type="protein sequence ID" value="EGC31181.1"/>
    <property type="molecule type" value="Genomic_DNA"/>
</dbReference>
<dbReference type="Gene3D" id="3.40.30.10">
    <property type="entry name" value="Glutaredoxin"/>
    <property type="match status" value="1"/>
</dbReference>
<dbReference type="InParanoid" id="F0ZY05"/>
<keyword evidence="3" id="KW-1185">Reference proteome</keyword>
<name>F0ZY05_DICPU</name>
<dbReference type="Proteomes" id="UP000001064">
    <property type="component" value="Unassembled WGS sequence"/>
</dbReference>
<reference evidence="3" key="1">
    <citation type="journal article" date="2011" name="Genome Biol.">
        <title>Comparative genomics of the social amoebae Dictyostelium discoideum and Dictyostelium purpureum.</title>
        <authorList>
            <consortium name="US DOE Joint Genome Institute (JGI-PGF)"/>
            <person name="Sucgang R."/>
            <person name="Kuo A."/>
            <person name="Tian X."/>
            <person name="Salerno W."/>
            <person name="Parikh A."/>
            <person name="Feasley C.L."/>
            <person name="Dalin E."/>
            <person name="Tu H."/>
            <person name="Huang E."/>
            <person name="Barry K."/>
            <person name="Lindquist E."/>
            <person name="Shapiro H."/>
            <person name="Bruce D."/>
            <person name="Schmutz J."/>
            <person name="Salamov A."/>
            <person name="Fey P."/>
            <person name="Gaudet P."/>
            <person name="Anjard C."/>
            <person name="Babu M.M."/>
            <person name="Basu S."/>
            <person name="Bushmanova Y."/>
            <person name="van der Wel H."/>
            <person name="Katoh-Kurasawa M."/>
            <person name="Dinh C."/>
            <person name="Coutinho P.M."/>
            <person name="Saito T."/>
            <person name="Elias M."/>
            <person name="Schaap P."/>
            <person name="Kay R.R."/>
            <person name="Henrissat B."/>
            <person name="Eichinger L."/>
            <person name="Rivero F."/>
            <person name="Putnam N.H."/>
            <person name="West C.M."/>
            <person name="Loomis W.F."/>
            <person name="Chisholm R.L."/>
            <person name="Shaulsky G."/>
            <person name="Strassmann J.E."/>
            <person name="Queller D.C."/>
            <person name="Kuspa A."/>
            <person name="Grigoriev I.V."/>
        </authorList>
    </citation>
    <scope>NUCLEOTIDE SEQUENCE [LARGE SCALE GENOMIC DNA]</scope>
    <source>
        <strain evidence="3">QSDP1</strain>
    </source>
</reference>
<dbReference type="RefSeq" id="XP_003292301.1">
    <property type="nucleotide sequence ID" value="XM_003292253.1"/>
</dbReference>
<dbReference type="GeneID" id="10507949"/>
<dbReference type="Pfam" id="PF00085">
    <property type="entry name" value="Thioredoxin"/>
    <property type="match status" value="1"/>
</dbReference>